<dbReference type="AlphaFoldDB" id="A0A1B7P8P4"/>
<comment type="caution">
    <text evidence="4">The sequence shown here is derived from an EMBL/GenBank/DDBJ whole genome shotgun (WGS) entry which is preliminary data.</text>
</comment>
<dbReference type="InterPro" id="IPR057559">
    <property type="entry name" value="SAM_6"/>
</dbReference>
<evidence type="ECO:0000313" key="5">
    <source>
        <dbReference type="Proteomes" id="UP000091918"/>
    </source>
</evidence>
<evidence type="ECO:0000256" key="1">
    <source>
        <dbReference type="SAM" id="MobiDB-lite"/>
    </source>
</evidence>
<sequence length="991" mass="110779">MSSPSEPSILEYARFHNIANKSITDPLLLITSACEDINRSLYDISSHPSADIEGIQHEIQARSREKLDASWASARLLSSIPQSSIDAKPTDNHYEEGHYCSESNRIRDLKLATPILRTDHEMDIRLFRRSISLDRMEIDVPLERLDDENDESLKFSNNFWVQPKRIWNMAQGERLSCMKEGLLLIQGIKCQTVQSGNLEMDDWLDEGIIFCGKRKAIDPQTPILLPRDTTPIPFVPSSPCLEMEILPDPETPPVAEHEIERRLLEDTLMPNCDQIVTDFVTVTSEDRNPKREDGLNEIWLGSSDLSFCVVRNRIEDLKVETPITPPVSTKKRPAENDEDILDAMVRTGAVPEILSRDLAEICPSELVEEDLWKAISTARKNADDELTGERIRGINPMTRCKVPALKSPIVAPPWPTVADVSNSGFRQLYRTFISSIKQQDTAGLRDTSGGDSKIDLRWQPFARELRRLEVKETINSEDVLEGFLFESGSRISSSENEVESFTPTYHYEFRISSLGDDEGSFPGTDYEGVGPVSPLRRKQSRNSPLMSVPERGATIYSYTDMQHRTSDNISRSLMAANVETNIKSARATAVGSTSSSIFSPLDSLSNFMEVRGRPTASGPDKRPYFPYLAPPDPLLSTQGNQHTTIVSQIPETTTQPDTKITPVPLLTIPKNSRPQSVLTFILSESLLRTHRAIIHNLESLYPTCSLIFRNFSTPPNPNAVGTWAGSSPQQPLIPHTQHYSDGPQMNEGQEADIALSPSVGVLLTTTQEINQKDLPGHQPNGKGIPHELNSPVRRRISNICLLYEELYVLICNPTVTSKKYSSTGLHADVDDRTAKAVESLKTFCESLSHFSTISSFLVMNNAVTITDWLVSLANKNFTTTPWSTSYHVDDLGGHDLIPFPEDPSPSELFLRQAGLNSFAAQVILIHLHEDSNEGDRLYHSGNQRTQGTQHPQAALSRFIAMSSVERQRIFAPILGQRVLERVDRRLAVENG</sequence>
<dbReference type="Pfam" id="PF23395">
    <property type="entry name" value="SAM_6"/>
    <property type="match status" value="1"/>
</dbReference>
<organism evidence="4 5">
    <name type="scientific">Emergomyces africanus</name>
    <dbReference type="NCBI Taxonomy" id="1955775"/>
    <lineage>
        <taxon>Eukaryota</taxon>
        <taxon>Fungi</taxon>
        <taxon>Dikarya</taxon>
        <taxon>Ascomycota</taxon>
        <taxon>Pezizomycotina</taxon>
        <taxon>Eurotiomycetes</taxon>
        <taxon>Eurotiomycetidae</taxon>
        <taxon>Onygenales</taxon>
        <taxon>Ajellomycetaceae</taxon>
        <taxon>Emergomyces</taxon>
    </lineage>
</organism>
<feature type="domain" description="DUF7102" evidence="2">
    <location>
        <begin position="679"/>
        <end position="879"/>
    </location>
</feature>
<evidence type="ECO:0000313" key="4">
    <source>
        <dbReference type="EMBL" id="OAX85383.1"/>
    </source>
</evidence>
<name>A0A1B7P8P4_9EURO</name>
<evidence type="ECO:0000259" key="3">
    <source>
        <dbReference type="Pfam" id="PF23395"/>
    </source>
</evidence>
<dbReference type="Pfam" id="PF23394">
    <property type="entry name" value="DUF7102"/>
    <property type="match status" value="1"/>
</dbReference>
<feature type="domain" description="SAM-like" evidence="3">
    <location>
        <begin position="901"/>
        <end position="985"/>
    </location>
</feature>
<reference evidence="4 5" key="1">
    <citation type="submission" date="2015-07" db="EMBL/GenBank/DDBJ databases">
        <title>Emmonsia species relationships and genome sequence.</title>
        <authorList>
            <person name="Cuomo C.A."/>
            <person name="Schwartz I.S."/>
            <person name="Kenyon C."/>
            <person name="de Hoog G.S."/>
            <person name="Govender N.P."/>
            <person name="Botha A."/>
            <person name="Moreno L."/>
            <person name="de Vries M."/>
            <person name="Munoz J.F."/>
            <person name="Stielow J.B."/>
        </authorList>
    </citation>
    <scope>NUCLEOTIDE SEQUENCE [LARGE SCALE GENOMIC DNA]</scope>
    <source>
        <strain evidence="4 5">CBS 136260</strain>
    </source>
</reference>
<accession>A0A1B7P8P4</accession>
<dbReference type="OrthoDB" id="3647246at2759"/>
<keyword evidence="5" id="KW-1185">Reference proteome</keyword>
<feature type="region of interest" description="Disordered" evidence="1">
    <location>
        <begin position="527"/>
        <end position="546"/>
    </location>
</feature>
<protein>
    <submittedName>
        <fullName evidence="4">Uncharacterized protein</fullName>
    </submittedName>
</protein>
<dbReference type="Proteomes" id="UP000091918">
    <property type="component" value="Unassembled WGS sequence"/>
</dbReference>
<gene>
    <name evidence="4" type="ORF">ACJ72_00231</name>
</gene>
<evidence type="ECO:0000259" key="2">
    <source>
        <dbReference type="Pfam" id="PF23394"/>
    </source>
</evidence>
<proteinExistence type="predicted"/>
<dbReference type="EMBL" id="LGUA01000011">
    <property type="protein sequence ID" value="OAX85383.1"/>
    <property type="molecule type" value="Genomic_DNA"/>
</dbReference>
<dbReference type="InterPro" id="IPR055528">
    <property type="entry name" value="DUF7102"/>
</dbReference>